<dbReference type="Pfam" id="PF00534">
    <property type="entry name" value="Glycos_transf_1"/>
    <property type="match status" value="1"/>
</dbReference>
<feature type="domain" description="Glycosyl transferase family 1" evidence="3">
    <location>
        <begin position="202"/>
        <end position="357"/>
    </location>
</feature>
<gene>
    <name evidence="4" type="ORF">CP975_10135</name>
</gene>
<accession>A0A5J6HCB9</accession>
<name>A0A5J6HCB9_STRAD</name>
<dbReference type="AlphaFoldDB" id="A0A5J6HCB9"/>
<organism evidence="4 5">
    <name type="scientific">Streptomyces alboniger</name>
    <dbReference type="NCBI Taxonomy" id="132473"/>
    <lineage>
        <taxon>Bacteria</taxon>
        <taxon>Bacillati</taxon>
        <taxon>Actinomycetota</taxon>
        <taxon>Actinomycetes</taxon>
        <taxon>Kitasatosporales</taxon>
        <taxon>Streptomycetaceae</taxon>
        <taxon>Streptomyces</taxon>
        <taxon>Streptomyces aurantiacus group</taxon>
    </lineage>
</organism>
<evidence type="ECO:0000256" key="1">
    <source>
        <dbReference type="ARBA" id="ARBA00021292"/>
    </source>
</evidence>
<evidence type="ECO:0000313" key="5">
    <source>
        <dbReference type="Proteomes" id="UP000326553"/>
    </source>
</evidence>
<dbReference type="EMBL" id="CP023695">
    <property type="protein sequence ID" value="QEV17819.1"/>
    <property type="molecule type" value="Genomic_DNA"/>
</dbReference>
<reference evidence="4 5" key="1">
    <citation type="submission" date="2017-09" db="EMBL/GenBank/DDBJ databases">
        <authorList>
            <person name="Lee N."/>
            <person name="Cho B.-K."/>
        </authorList>
    </citation>
    <scope>NUCLEOTIDE SEQUENCE [LARGE SCALE GENOMIC DNA]</scope>
    <source>
        <strain evidence="4 5">ATCC 12461</strain>
    </source>
</reference>
<dbReference type="KEGG" id="salw:CP975_10135"/>
<dbReference type="Gene3D" id="3.40.50.2000">
    <property type="entry name" value="Glycogen Phosphorylase B"/>
    <property type="match status" value="2"/>
</dbReference>
<dbReference type="SUPFAM" id="SSF53756">
    <property type="entry name" value="UDP-Glycosyltransferase/glycogen phosphorylase"/>
    <property type="match status" value="1"/>
</dbReference>
<evidence type="ECO:0000259" key="3">
    <source>
        <dbReference type="Pfam" id="PF00534"/>
    </source>
</evidence>
<evidence type="ECO:0000256" key="2">
    <source>
        <dbReference type="ARBA" id="ARBA00022679"/>
    </source>
</evidence>
<dbReference type="GO" id="GO:0016757">
    <property type="term" value="F:glycosyltransferase activity"/>
    <property type="evidence" value="ECO:0007669"/>
    <property type="project" value="InterPro"/>
</dbReference>
<dbReference type="CDD" id="cd03820">
    <property type="entry name" value="GT4_AmsD-like"/>
    <property type="match status" value="1"/>
</dbReference>
<keyword evidence="5" id="KW-1185">Reference proteome</keyword>
<dbReference type="InterPro" id="IPR001296">
    <property type="entry name" value="Glyco_trans_1"/>
</dbReference>
<proteinExistence type="predicted"/>
<sequence length="753" mass="80023">MKITFLLQNAYGIGGTVRATFNSAGALAERHDVEIVSVWRTHDRPTLPLSRKVRLRPLIDKRPHAPRGDLDHKLLGEPTALVPRVEAAGAGFDALTDQRVARFLGRTDADVVVATRPGLVVYLAEFGRGHYLRIGQEHRVYGTHEPGIRAAQDAAIASLDAHTTVTEADAVVHRRELASTGTPIVSVPNASPLPGVGPSDGAAPLVIAGGRLIPVKRYGLLVDAFATVAAAHPGWKLRIYGRGPKHAALRARIDELGLSDHVFLMGATPSLATEWAKGAIAAVTSREESFGMTIVEAMQCGTPVVATDCPHGPAEIIRDGEDGLLVRSGDSAAVARGLIRLIEDTDLRRSMGAAARRNAERYAPEHIARRYEELIADLRASSPPAPVPLGLRMAAGARRAGAATRRALGRTVRTAGRGRSASLGALRPKAACSVDAAGDLVVRLDRAGLPGGAFTLTATRRGSAGRGEDLLAVPLRPPESDEAPWTAVLERRAHRLAEGRWDFHVVRTDDGVRRRVASSTVEQRDLLGLKALPGAPFRWWIPYTTVKNNLSLRTWRRPAHAEAHTLATGPASCSVEGTLYGAEFAEGQRPRLLAVPRRDPSAAFEADVTTSGADRFRFRLPYARVLDAGDGEPETWDLALRLSPGGEPVRVGRVIGDVVDRKRTDVYPAAQAPGGRAGATASVRPFFTAENDLALAFRTSDAAADGAYAGRSPGSPDSVTKDAAVLMGAPGVVTADTVLKSARASSRPSPTVT</sequence>
<dbReference type="PANTHER" id="PTHR12526:SF627">
    <property type="entry name" value="D-RHAMNOSYLTRANSFERASE WBPZ"/>
    <property type="match status" value="1"/>
</dbReference>
<dbReference type="Proteomes" id="UP000326553">
    <property type="component" value="Chromosome"/>
</dbReference>
<dbReference type="PANTHER" id="PTHR12526">
    <property type="entry name" value="GLYCOSYLTRANSFERASE"/>
    <property type="match status" value="1"/>
</dbReference>
<protein>
    <recommendedName>
        <fullName evidence="1">D-inositol 3-phosphate glycosyltransferase</fullName>
    </recommendedName>
</protein>
<dbReference type="OrthoDB" id="570545at2"/>
<evidence type="ECO:0000313" key="4">
    <source>
        <dbReference type="EMBL" id="QEV17819.1"/>
    </source>
</evidence>
<keyword evidence="2 4" id="KW-0808">Transferase</keyword>